<dbReference type="Pfam" id="PF08241">
    <property type="entry name" value="Methyltransf_11"/>
    <property type="match status" value="1"/>
</dbReference>
<dbReference type="PANTHER" id="PTHR43591">
    <property type="entry name" value="METHYLTRANSFERASE"/>
    <property type="match status" value="1"/>
</dbReference>
<dbReference type="SUPFAM" id="SSF53335">
    <property type="entry name" value="S-adenosyl-L-methionine-dependent methyltransferases"/>
    <property type="match status" value="1"/>
</dbReference>
<accession>A0A1M5GG61</accession>
<dbReference type="PANTHER" id="PTHR43591:SF24">
    <property type="entry name" value="2-METHOXY-6-POLYPRENYL-1,4-BENZOQUINOL METHYLASE, MITOCHONDRIAL"/>
    <property type="match status" value="1"/>
</dbReference>
<protein>
    <submittedName>
        <fullName evidence="2">Ubiquinone/menaquinone biosynthesis C-methylase UbiE</fullName>
    </submittedName>
</protein>
<sequence length="293" mass="31612">MVVQPDNRKGTIIMTASSAAISQKPVQPDLGALKLRQHGAWSSGDYAIVGTTLQIVGEQLCEALDLRSGQKVLDVAAGNGNATLAAARRWCDVVSTDYVPSLLERGRLRAGAEGLPIEFKEADAEALDFADASFDVVVSTFGVMFTPDQDKAAAELTRVCKPGGKIGLANWTPEGFIGQLFKTLGKYLPPPPGAKSPALWGTEARLKEMFGASAASIRAERRDFNFRYRSPEHFLDIFKSYYGPMLKAFAALDAASQQGLRSDLLALVGKLNRADDGTMVVPSEYLEVVITKR</sequence>
<keyword evidence="2" id="KW-0489">Methyltransferase</keyword>
<proteinExistence type="predicted"/>
<dbReference type="InterPro" id="IPR013216">
    <property type="entry name" value="Methyltransf_11"/>
</dbReference>
<organism evidence="2 3">
    <name type="scientific">Bradyrhizobium erythrophlei</name>
    <dbReference type="NCBI Taxonomy" id="1437360"/>
    <lineage>
        <taxon>Bacteria</taxon>
        <taxon>Pseudomonadati</taxon>
        <taxon>Pseudomonadota</taxon>
        <taxon>Alphaproteobacteria</taxon>
        <taxon>Hyphomicrobiales</taxon>
        <taxon>Nitrobacteraceae</taxon>
        <taxon>Bradyrhizobium</taxon>
    </lineage>
</organism>
<evidence type="ECO:0000259" key="1">
    <source>
        <dbReference type="Pfam" id="PF08241"/>
    </source>
</evidence>
<evidence type="ECO:0000313" key="2">
    <source>
        <dbReference type="EMBL" id="SHG02770.1"/>
    </source>
</evidence>
<evidence type="ECO:0000313" key="3">
    <source>
        <dbReference type="Proteomes" id="UP000190675"/>
    </source>
</evidence>
<feature type="domain" description="Methyltransferase type 11" evidence="1">
    <location>
        <begin position="73"/>
        <end position="166"/>
    </location>
</feature>
<dbReference type="InterPro" id="IPR029063">
    <property type="entry name" value="SAM-dependent_MTases_sf"/>
</dbReference>
<dbReference type="GO" id="GO:0008757">
    <property type="term" value="F:S-adenosylmethionine-dependent methyltransferase activity"/>
    <property type="evidence" value="ECO:0007669"/>
    <property type="project" value="InterPro"/>
</dbReference>
<gene>
    <name evidence="2" type="ORF">SAMN05444169_0134</name>
</gene>
<keyword evidence="2" id="KW-0808">Transferase</keyword>
<reference evidence="2 3" key="1">
    <citation type="submission" date="2016-11" db="EMBL/GenBank/DDBJ databases">
        <authorList>
            <person name="Jaros S."/>
            <person name="Januszkiewicz K."/>
            <person name="Wedrychowicz H."/>
        </authorList>
    </citation>
    <scope>NUCLEOTIDE SEQUENCE [LARGE SCALE GENOMIC DNA]</scope>
    <source>
        <strain evidence="2 3">GAS242</strain>
    </source>
</reference>
<dbReference type="EMBL" id="LT670818">
    <property type="protein sequence ID" value="SHG02770.1"/>
    <property type="molecule type" value="Genomic_DNA"/>
</dbReference>
<dbReference type="Gene3D" id="3.40.50.150">
    <property type="entry name" value="Vaccinia Virus protein VP39"/>
    <property type="match status" value="1"/>
</dbReference>
<dbReference type="Proteomes" id="UP000190675">
    <property type="component" value="Chromosome I"/>
</dbReference>
<dbReference type="CDD" id="cd02440">
    <property type="entry name" value="AdoMet_MTases"/>
    <property type="match status" value="1"/>
</dbReference>
<keyword evidence="2" id="KW-0830">Ubiquinone</keyword>
<dbReference type="AlphaFoldDB" id="A0A1M5GG61"/>
<dbReference type="GO" id="GO:0032259">
    <property type="term" value="P:methylation"/>
    <property type="evidence" value="ECO:0007669"/>
    <property type="project" value="UniProtKB-KW"/>
</dbReference>
<name>A0A1M5GG61_9BRAD</name>